<evidence type="ECO:0000256" key="3">
    <source>
        <dbReference type="ARBA" id="ARBA00022741"/>
    </source>
</evidence>
<evidence type="ECO:0000259" key="7">
    <source>
        <dbReference type="Pfam" id="PF18052"/>
    </source>
</evidence>
<sequence length="1123" mass="125842">MAEIATLFLSPLLQAFFEKVASGEFVDFFRRRELDDGLLKKMKIALLSVNGVLEDAEEKQLKSPTVKTWLDELKDAVFDAEDILDEIDTEALRSKLDAEYQTTASKVRKAISTSLHPFAKKIEPKIKEVLERLEYLAKQKDVIGLKEGVGEKSSEGLPTTSLVDESSIFGRIDDKEAIIKSLLSDEESVGGLCVITIVGMGGLGKTTLAQLVYDDNRVEEHFGLKEWVCISNDFDVLKITKTISERVGLSTHGDSKDLDLLQVALKQKLMEKKFLIVLDDIWNDNYDAWEILCKPFRNGPQGSRIIATTRGLHVASVMRSTITYPLKKLPEEDCWSLFANHAFRDNDLGVHPELEAIGREIVKKCNGLPLASKAIGSLLWSKLDINEWDKILKSELWDLQTDVIPALRLSYQYLPSHLKQCFAYCSIFPQDYVFRKEEKSFDDMKKSKGLRTFLALGYGQILSKELSGLAHGYENVTELPLHGYENVTELPNSISKVKHLRYLNLSKTSIRKLPDSVCELCNLQTLNLSKCKYLIVLPDSIGKMKYLRHLNLSKSSIRKLPDSVCELCNLQTLNLFWCKYLAVLPREMHKLVNLGHLYLENTPIKEMPIELGKLRNLRTLSKFAVGKHGGSSVGELVKLVNLRGRLCISELQNVVSAADASLKNIKYLESLELGWTADGNIAESQSVGVLNSLEPHTNLKALSIRGYSGTSFPNWVGRSSFSKMTSLYLSDCKSCRVFPPIGQLPSLERLKIDGLDGIVTVGPEFYGTSACSSIKPFGVLKSLEFRNMREWEKWIASFGAEDGAFFSNLEGLWIHNCPKLTAALPIHLPSLAELGINNCPQLVASIPRAPDLRGLHLTNCNGVPLQNLPAGLMSLNIEGYDSLPLNFISKIDDLVIKECRNLESLEPQNGRDLVATWIQIEGCPNFVSFPIGGLRATNLIHFYILNCTSLRLLPEKMHILLPSLKYLQIRDCPEIESFPEGGLPPTLIEISITNCDKLIASRMGWGLENLPSLVGLTIGGKSEDVKSFPEAWLLPNSLKNLTISDFPSMESLDNKGLRHLTSLRYLNIDRCPKFKFLPEKGLPVSLRYLYIEECPSLEKQLKKKKGKEWSTHVLCIKIDGEVI</sequence>
<evidence type="ECO:0000256" key="1">
    <source>
        <dbReference type="ARBA" id="ARBA00022614"/>
    </source>
</evidence>
<dbReference type="InterPro" id="IPR027417">
    <property type="entry name" value="P-loop_NTPase"/>
</dbReference>
<dbReference type="InterPro" id="IPR041118">
    <property type="entry name" value="Rx_N"/>
</dbReference>
<evidence type="ECO:0000256" key="5">
    <source>
        <dbReference type="ARBA" id="ARBA00022840"/>
    </source>
</evidence>
<dbReference type="InterPro" id="IPR003591">
    <property type="entry name" value="Leu-rich_rpt_typical-subtyp"/>
</dbReference>
<dbReference type="GO" id="GO:0006952">
    <property type="term" value="P:defense response"/>
    <property type="evidence" value="ECO:0007669"/>
    <property type="project" value="UniProtKB-KW"/>
</dbReference>
<keyword evidence="5" id="KW-0067">ATP-binding</keyword>
<dbReference type="PANTHER" id="PTHR36766:SF40">
    <property type="entry name" value="DISEASE RESISTANCE PROTEIN RGA3"/>
    <property type="match status" value="1"/>
</dbReference>
<reference evidence="9 10" key="1">
    <citation type="journal article" date="2019" name="Plant Biotechnol. J.">
        <title>The red bayberry genome and genetic basis of sex determination.</title>
        <authorList>
            <person name="Jia H.M."/>
            <person name="Jia H.J."/>
            <person name="Cai Q.L."/>
            <person name="Wang Y."/>
            <person name="Zhao H.B."/>
            <person name="Yang W.F."/>
            <person name="Wang G.Y."/>
            <person name="Li Y.H."/>
            <person name="Zhan D.L."/>
            <person name="Shen Y.T."/>
            <person name="Niu Q.F."/>
            <person name="Chang L."/>
            <person name="Qiu J."/>
            <person name="Zhao L."/>
            <person name="Xie H.B."/>
            <person name="Fu W.Y."/>
            <person name="Jin J."/>
            <person name="Li X.W."/>
            <person name="Jiao Y."/>
            <person name="Zhou C.C."/>
            <person name="Tu T."/>
            <person name="Chai C.Y."/>
            <person name="Gao J.L."/>
            <person name="Fan L.J."/>
            <person name="van de Weg E."/>
            <person name="Wang J.Y."/>
            <person name="Gao Z.S."/>
        </authorList>
    </citation>
    <scope>NUCLEOTIDE SEQUENCE [LARGE SCALE GENOMIC DNA]</scope>
    <source>
        <tissue evidence="9">Leaves</tissue>
    </source>
</reference>
<dbReference type="SUPFAM" id="SSF52047">
    <property type="entry name" value="RNI-like"/>
    <property type="match status" value="1"/>
</dbReference>
<dbReference type="GO" id="GO:0051707">
    <property type="term" value="P:response to other organism"/>
    <property type="evidence" value="ECO:0007669"/>
    <property type="project" value="UniProtKB-ARBA"/>
</dbReference>
<dbReference type="Pfam" id="PF00931">
    <property type="entry name" value="NB-ARC"/>
    <property type="match status" value="1"/>
</dbReference>
<dbReference type="GO" id="GO:0043531">
    <property type="term" value="F:ADP binding"/>
    <property type="evidence" value="ECO:0007669"/>
    <property type="project" value="InterPro"/>
</dbReference>
<evidence type="ECO:0000313" key="10">
    <source>
        <dbReference type="Proteomes" id="UP000516437"/>
    </source>
</evidence>
<gene>
    <name evidence="9" type="ORF">CJ030_MR5G023755</name>
</gene>
<dbReference type="AlphaFoldDB" id="A0A6A1VJ22"/>
<keyword evidence="1" id="KW-0433">Leucine-rich repeat</keyword>
<evidence type="ECO:0000313" key="9">
    <source>
        <dbReference type="EMBL" id="KAB1211937.1"/>
    </source>
</evidence>
<dbReference type="Gene3D" id="1.10.10.10">
    <property type="entry name" value="Winged helix-like DNA-binding domain superfamily/Winged helix DNA-binding domain"/>
    <property type="match status" value="1"/>
</dbReference>
<dbReference type="OrthoDB" id="1733640at2759"/>
<dbReference type="GO" id="GO:0005524">
    <property type="term" value="F:ATP binding"/>
    <property type="evidence" value="ECO:0007669"/>
    <property type="project" value="UniProtKB-KW"/>
</dbReference>
<dbReference type="FunFam" id="3.40.50.300:FF:001091">
    <property type="entry name" value="Probable disease resistance protein At1g61300"/>
    <property type="match status" value="1"/>
</dbReference>
<evidence type="ECO:0000259" key="6">
    <source>
        <dbReference type="Pfam" id="PF00931"/>
    </source>
</evidence>
<protein>
    <submittedName>
        <fullName evidence="9">Putative disease resistance RPP13-like protein 1</fullName>
    </submittedName>
</protein>
<feature type="domain" description="NB-ARC" evidence="6">
    <location>
        <begin position="174"/>
        <end position="346"/>
    </location>
</feature>
<evidence type="ECO:0000259" key="8">
    <source>
        <dbReference type="Pfam" id="PF25019"/>
    </source>
</evidence>
<keyword evidence="4" id="KW-0611">Plant defense</keyword>
<dbReference type="Gene3D" id="1.20.5.4130">
    <property type="match status" value="1"/>
</dbReference>
<dbReference type="Pfam" id="PF18052">
    <property type="entry name" value="Rx_N"/>
    <property type="match status" value="1"/>
</dbReference>
<dbReference type="Proteomes" id="UP000516437">
    <property type="component" value="Chromosome 5"/>
</dbReference>
<evidence type="ECO:0000256" key="4">
    <source>
        <dbReference type="ARBA" id="ARBA00022821"/>
    </source>
</evidence>
<keyword evidence="10" id="KW-1185">Reference proteome</keyword>
<dbReference type="PANTHER" id="PTHR36766">
    <property type="entry name" value="PLANT BROAD-SPECTRUM MILDEW RESISTANCE PROTEIN RPW8"/>
    <property type="match status" value="1"/>
</dbReference>
<dbReference type="InterPro" id="IPR036388">
    <property type="entry name" value="WH-like_DNA-bd_sf"/>
</dbReference>
<name>A0A6A1VJ22_9ROSI</name>
<proteinExistence type="predicted"/>
<dbReference type="InterPro" id="IPR042197">
    <property type="entry name" value="Apaf_helical"/>
</dbReference>
<dbReference type="Gene3D" id="1.10.8.430">
    <property type="entry name" value="Helical domain of apoptotic protease-activating factors"/>
    <property type="match status" value="1"/>
</dbReference>
<dbReference type="PRINTS" id="PR00364">
    <property type="entry name" value="DISEASERSIST"/>
</dbReference>
<accession>A0A6A1VJ22</accession>
<dbReference type="SUPFAM" id="SSF52058">
    <property type="entry name" value="L domain-like"/>
    <property type="match status" value="1"/>
</dbReference>
<keyword evidence="2" id="KW-0677">Repeat</keyword>
<feature type="domain" description="Disease resistance N-terminal" evidence="7">
    <location>
        <begin position="9"/>
        <end position="101"/>
    </location>
</feature>
<dbReference type="Gene3D" id="3.40.50.300">
    <property type="entry name" value="P-loop containing nucleotide triphosphate hydrolases"/>
    <property type="match status" value="1"/>
</dbReference>
<dbReference type="InterPro" id="IPR032675">
    <property type="entry name" value="LRR_dom_sf"/>
</dbReference>
<dbReference type="Pfam" id="PF25019">
    <property type="entry name" value="LRR_R13L1-DRL21"/>
    <property type="match status" value="1"/>
</dbReference>
<feature type="domain" description="R13L1/DRL21-like LRR repeat region" evidence="8">
    <location>
        <begin position="634"/>
        <end position="754"/>
    </location>
</feature>
<organism evidence="9 10">
    <name type="scientific">Morella rubra</name>
    <name type="common">Chinese bayberry</name>
    <dbReference type="NCBI Taxonomy" id="262757"/>
    <lineage>
        <taxon>Eukaryota</taxon>
        <taxon>Viridiplantae</taxon>
        <taxon>Streptophyta</taxon>
        <taxon>Embryophyta</taxon>
        <taxon>Tracheophyta</taxon>
        <taxon>Spermatophyta</taxon>
        <taxon>Magnoliopsida</taxon>
        <taxon>eudicotyledons</taxon>
        <taxon>Gunneridae</taxon>
        <taxon>Pentapetalae</taxon>
        <taxon>rosids</taxon>
        <taxon>fabids</taxon>
        <taxon>Fagales</taxon>
        <taxon>Myricaceae</taxon>
        <taxon>Morella</taxon>
    </lineage>
</organism>
<dbReference type="Gene3D" id="3.80.10.10">
    <property type="entry name" value="Ribonuclease Inhibitor"/>
    <property type="match status" value="3"/>
</dbReference>
<comment type="caution">
    <text evidence="9">The sequence shown here is derived from an EMBL/GenBank/DDBJ whole genome shotgun (WGS) entry which is preliminary data.</text>
</comment>
<dbReference type="InterPro" id="IPR002182">
    <property type="entry name" value="NB-ARC"/>
</dbReference>
<keyword evidence="3" id="KW-0547">Nucleotide-binding</keyword>
<evidence type="ECO:0000256" key="2">
    <source>
        <dbReference type="ARBA" id="ARBA00022737"/>
    </source>
</evidence>
<dbReference type="EMBL" id="RXIC02000023">
    <property type="protein sequence ID" value="KAB1211937.1"/>
    <property type="molecule type" value="Genomic_DNA"/>
</dbReference>
<dbReference type="SMART" id="SM00369">
    <property type="entry name" value="LRR_TYP"/>
    <property type="match status" value="3"/>
</dbReference>
<dbReference type="SUPFAM" id="SSF52540">
    <property type="entry name" value="P-loop containing nucleoside triphosphate hydrolases"/>
    <property type="match status" value="1"/>
</dbReference>
<dbReference type="InterPro" id="IPR056789">
    <property type="entry name" value="LRR_R13L1-DRL21"/>
</dbReference>